<dbReference type="GO" id="GO:0004252">
    <property type="term" value="F:serine-type endopeptidase activity"/>
    <property type="evidence" value="ECO:0007669"/>
    <property type="project" value="UniProtKB-UniRule"/>
</dbReference>
<feature type="active site" description="Charge relay system" evidence="5 6">
    <location>
        <position position="163"/>
    </location>
</feature>
<keyword evidence="3 6" id="KW-0378">Hydrolase</keyword>
<dbReference type="PROSITE" id="PS00136">
    <property type="entry name" value="SUBTILASE_ASP"/>
    <property type="match status" value="1"/>
</dbReference>
<dbReference type="OrthoDB" id="206201at2759"/>
<keyword evidence="2 6" id="KW-0645">Protease</keyword>
<dbReference type="InterPro" id="IPR023828">
    <property type="entry name" value="Peptidase_S8_Ser-AS"/>
</dbReference>
<dbReference type="InterPro" id="IPR037045">
    <property type="entry name" value="S8pro/Inhibitor_I9_sf"/>
</dbReference>
<feature type="domain" description="Peptidase S8/S53" evidence="8">
    <location>
        <begin position="120"/>
        <end position="350"/>
    </location>
</feature>
<dbReference type="SUPFAM" id="SSF52743">
    <property type="entry name" value="Subtilisin-like"/>
    <property type="match status" value="1"/>
</dbReference>
<evidence type="ECO:0000259" key="8">
    <source>
        <dbReference type="Pfam" id="PF00082"/>
    </source>
</evidence>
<dbReference type="PANTHER" id="PTHR43806:SF58">
    <property type="entry name" value="ALKALINE PROTEASE 1-RELATED"/>
    <property type="match status" value="1"/>
</dbReference>
<organism evidence="9 10">
    <name type="scientific">Holothuria leucospilota</name>
    <name type="common">Black long sea cucumber</name>
    <name type="synonym">Mertensiothuria leucospilota</name>
    <dbReference type="NCBI Taxonomy" id="206669"/>
    <lineage>
        <taxon>Eukaryota</taxon>
        <taxon>Metazoa</taxon>
        <taxon>Echinodermata</taxon>
        <taxon>Eleutherozoa</taxon>
        <taxon>Echinozoa</taxon>
        <taxon>Holothuroidea</taxon>
        <taxon>Aspidochirotacea</taxon>
        <taxon>Aspidochirotida</taxon>
        <taxon>Holothuriidae</taxon>
        <taxon>Holothuria</taxon>
    </lineage>
</organism>
<dbReference type="InterPro" id="IPR036852">
    <property type="entry name" value="Peptidase_S8/S53_dom_sf"/>
</dbReference>
<feature type="active site" description="Charge relay system" evidence="5 6">
    <location>
        <position position="129"/>
    </location>
</feature>
<evidence type="ECO:0000256" key="5">
    <source>
        <dbReference type="PIRSR" id="PIRSR615500-1"/>
    </source>
</evidence>
<dbReference type="PROSITE" id="PS00138">
    <property type="entry name" value="SUBTILASE_SER"/>
    <property type="match status" value="1"/>
</dbReference>
<feature type="active site" description="Charge relay system" evidence="5 6">
    <location>
        <position position="315"/>
    </location>
</feature>
<dbReference type="PROSITE" id="PS51892">
    <property type="entry name" value="SUBTILASE"/>
    <property type="match status" value="1"/>
</dbReference>
<dbReference type="InterPro" id="IPR015500">
    <property type="entry name" value="Peptidase_S8_subtilisin-rel"/>
</dbReference>
<dbReference type="Gene3D" id="3.40.50.200">
    <property type="entry name" value="Peptidase S8/S53 domain"/>
    <property type="match status" value="1"/>
</dbReference>
<evidence type="ECO:0000313" key="9">
    <source>
        <dbReference type="EMBL" id="KAJ8026324.1"/>
    </source>
</evidence>
<evidence type="ECO:0000256" key="3">
    <source>
        <dbReference type="ARBA" id="ARBA00022801"/>
    </source>
</evidence>
<proteinExistence type="inferred from homology"/>
<dbReference type="Gene3D" id="3.30.70.80">
    <property type="entry name" value="Peptidase S8 propeptide/proteinase inhibitor I9"/>
    <property type="match status" value="1"/>
</dbReference>
<evidence type="ECO:0000256" key="7">
    <source>
        <dbReference type="RuleBase" id="RU003355"/>
    </source>
</evidence>
<evidence type="ECO:0000256" key="1">
    <source>
        <dbReference type="ARBA" id="ARBA00011073"/>
    </source>
</evidence>
<evidence type="ECO:0000313" key="10">
    <source>
        <dbReference type="Proteomes" id="UP001152320"/>
    </source>
</evidence>
<dbReference type="InterPro" id="IPR050131">
    <property type="entry name" value="Peptidase_S8_subtilisin-like"/>
</dbReference>
<protein>
    <submittedName>
        <fullName evidence="9">Cerevisin</fullName>
    </submittedName>
</protein>
<dbReference type="GO" id="GO:0005615">
    <property type="term" value="C:extracellular space"/>
    <property type="evidence" value="ECO:0007669"/>
    <property type="project" value="TreeGrafter"/>
</dbReference>
<evidence type="ECO:0000256" key="4">
    <source>
        <dbReference type="ARBA" id="ARBA00022825"/>
    </source>
</evidence>
<keyword evidence="10" id="KW-1185">Reference proteome</keyword>
<dbReference type="InterPro" id="IPR023827">
    <property type="entry name" value="Peptidase_S8_Asp-AS"/>
</dbReference>
<keyword evidence="4 6" id="KW-0720">Serine protease</keyword>
<dbReference type="Pfam" id="PF00082">
    <property type="entry name" value="Peptidase_S8"/>
    <property type="match status" value="1"/>
</dbReference>
<dbReference type="InterPro" id="IPR000209">
    <property type="entry name" value="Peptidase_S8/S53_dom"/>
</dbReference>
<dbReference type="InterPro" id="IPR034193">
    <property type="entry name" value="PCSK9_ProteinaseK-like"/>
</dbReference>
<comment type="similarity">
    <text evidence="1 6 7">Belongs to the peptidase S8 family.</text>
</comment>
<evidence type="ECO:0000256" key="6">
    <source>
        <dbReference type="PROSITE-ProRule" id="PRU01240"/>
    </source>
</evidence>
<accession>A0A9Q0YSY0</accession>
<dbReference type="PROSITE" id="PS00137">
    <property type="entry name" value="SUBTILASE_HIS"/>
    <property type="match status" value="1"/>
</dbReference>
<dbReference type="InterPro" id="IPR022398">
    <property type="entry name" value="Peptidase_S8_His-AS"/>
</dbReference>
<comment type="caution">
    <text evidence="9">The sequence shown here is derived from an EMBL/GenBank/DDBJ whole genome shotgun (WGS) entry which is preliminary data.</text>
</comment>
<evidence type="ECO:0000256" key="2">
    <source>
        <dbReference type="ARBA" id="ARBA00022670"/>
    </source>
</evidence>
<dbReference type="CDD" id="cd04077">
    <property type="entry name" value="Peptidases_S8_PCSK9_ProteinaseK_like"/>
    <property type="match status" value="1"/>
</dbReference>
<dbReference type="PRINTS" id="PR00723">
    <property type="entry name" value="SUBTILISIN"/>
</dbReference>
<dbReference type="EMBL" id="JAIZAY010000017">
    <property type="protein sequence ID" value="KAJ8026324.1"/>
    <property type="molecule type" value="Genomic_DNA"/>
</dbReference>
<dbReference type="AlphaFoldDB" id="A0A9Q0YSY0"/>
<dbReference type="Proteomes" id="UP001152320">
    <property type="component" value="Chromosome 17"/>
</dbReference>
<dbReference type="SUPFAM" id="SSF54897">
    <property type="entry name" value="Protease propeptides/inhibitors"/>
    <property type="match status" value="1"/>
</dbReference>
<gene>
    <name evidence="9" type="ORF">HOLleu_34136</name>
</gene>
<reference evidence="9" key="1">
    <citation type="submission" date="2021-10" db="EMBL/GenBank/DDBJ databases">
        <title>Tropical sea cucumber genome reveals ecological adaptation and Cuvierian tubules defense mechanism.</title>
        <authorList>
            <person name="Chen T."/>
        </authorList>
    </citation>
    <scope>NUCLEOTIDE SEQUENCE</scope>
    <source>
        <strain evidence="9">Nanhai2018</strain>
        <tissue evidence="9">Muscle</tissue>
    </source>
</reference>
<name>A0A9Q0YSY0_HOLLE</name>
<sequence>MLIVGASSKIAPFYRNNEPVEDSYFIVLENGIDPTVVSNLITARAQTNRISFQIRKNVRKIFNGFVVSMNPDLIPFIRSLDAVRYIEQDGIVREAETWGLDRIDQRFLPLDDEYKPIGDGAGVHVYVLDTGIRTTHEDFEDRATFDFDAMEYAVGDDSDCRGHGTHCAGTIAGKVYGVAKQAKVHAVRVLGCQGSGTWAAVINGMEWVAQNGQLPAVASMSLGGGAVRAVDDGISGLFDSGILPVVAAGNSDNNACFYSPARAAKALTVGASQIDDIRAYFSNYGACVDLYAPGRTITAAYNRADDDYAILSGTSMACPHVAGVAAVHLGVNPALTPQELRDVILNTATRDPIRYVKDSPNLFLFVPRST</sequence>
<dbReference type="GO" id="GO:0006508">
    <property type="term" value="P:proteolysis"/>
    <property type="evidence" value="ECO:0007669"/>
    <property type="project" value="UniProtKB-KW"/>
</dbReference>
<dbReference type="PANTHER" id="PTHR43806">
    <property type="entry name" value="PEPTIDASE S8"/>
    <property type="match status" value="1"/>
</dbReference>
<dbReference type="FunFam" id="3.40.50.200:FF:000014">
    <property type="entry name" value="Proteinase K"/>
    <property type="match status" value="1"/>
</dbReference>